<evidence type="ECO:0000313" key="2">
    <source>
        <dbReference type="Proteomes" id="UP000005950"/>
    </source>
</evidence>
<reference evidence="1 2" key="1">
    <citation type="submission" date="2008-12" db="EMBL/GenBank/DDBJ databases">
        <authorList>
            <person name="Fulton L."/>
            <person name="Clifton S."/>
            <person name="Fulton B."/>
            <person name="Xu J."/>
            <person name="Minx P."/>
            <person name="Pepin K.H."/>
            <person name="Johnson M."/>
            <person name="Bhonagiri V."/>
            <person name="Nash W.E."/>
            <person name="Mardis E.R."/>
            <person name="Wilson R.K."/>
        </authorList>
    </citation>
    <scope>NUCLEOTIDE SEQUENCE [LARGE SCALE GENOMIC DNA]</scope>
    <source>
        <strain evidence="1 2">DSM 12042</strain>
    </source>
</reference>
<dbReference type="HOGENOM" id="CLU_2422933_0_0_9"/>
<organism evidence="1 2">
    <name type="scientific">Holdemania filiformis DSM 12042</name>
    <dbReference type="NCBI Taxonomy" id="545696"/>
    <lineage>
        <taxon>Bacteria</taxon>
        <taxon>Bacillati</taxon>
        <taxon>Bacillota</taxon>
        <taxon>Erysipelotrichia</taxon>
        <taxon>Erysipelotrichales</taxon>
        <taxon>Erysipelotrichaceae</taxon>
        <taxon>Holdemania</taxon>
    </lineage>
</organism>
<name>B9YBP0_9FIRM</name>
<evidence type="ECO:0000313" key="1">
    <source>
        <dbReference type="EMBL" id="EEF66568.1"/>
    </source>
</evidence>
<reference evidence="1 2" key="2">
    <citation type="submission" date="2009-02" db="EMBL/GenBank/DDBJ databases">
        <title>Draft genome sequence of Holdemania filiformis DSM 12042.</title>
        <authorList>
            <person name="Sudarsanam P."/>
            <person name="Ley R."/>
            <person name="Guruge J."/>
            <person name="Turnbaugh P.J."/>
            <person name="Mahowald M."/>
            <person name="Liep D."/>
            <person name="Gordon J."/>
        </authorList>
    </citation>
    <scope>NUCLEOTIDE SEQUENCE [LARGE SCALE GENOMIC DNA]</scope>
    <source>
        <strain evidence="1 2">DSM 12042</strain>
    </source>
</reference>
<gene>
    <name evidence="1" type="ORF">HOLDEFILI_03247</name>
</gene>
<sequence>MLFRFILYFNSSGIQTIKYNQILSFFFYRRKNIIFDEKEQYLENKYSISYQLFLNTIFLLVHTKNIVVIKKHNKKYINNKIFIPRYVFLKS</sequence>
<accession>B9YBP0</accession>
<proteinExistence type="predicted"/>
<dbReference type="EMBL" id="ACCF01000204">
    <property type="protein sequence ID" value="EEF66568.1"/>
    <property type="molecule type" value="Genomic_DNA"/>
</dbReference>
<dbReference type="AlphaFoldDB" id="B9YBP0"/>
<dbReference type="Proteomes" id="UP000005950">
    <property type="component" value="Unassembled WGS sequence"/>
</dbReference>
<protein>
    <submittedName>
        <fullName evidence="1">Uncharacterized protein</fullName>
    </submittedName>
</protein>
<comment type="caution">
    <text evidence="1">The sequence shown here is derived from an EMBL/GenBank/DDBJ whole genome shotgun (WGS) entry which is preliminary data.</text>
</comment>